<sequence length="351" mass="38718">MSSNEIQSVLLIGGAGFLGLHLIQQFSELKPQPKIHVFDVRPLPDRISKQFSFIPSEITFHQGDLTSPADVRKAIETSGAEIVVHSASPMHGNSQEIYEKVNVKGTKNLLTVSKQCRVKAVVYTSSAGVIFNGQDVHNADETWPIPEVPMDGYNETKAIAEEMVLSANDPEDDFLTIALRPAGIFGPGDRQLVPGLRQVAKLGQSKFQIGDNNNLFDWTYAGNVADAHVLAAQKLLDPSSAKGVSGEAFFITNDTPTYFWALARTVWKADGHIDKRVIVLNRPLAIAAGYLSQFFSKLLKKEPGLTPFRVKIVCAYRYHNISKAKELLGYQPAVDIEEGIKRTLKWMDEGL</sequence>
<dbReference type="SUPFAM" id="SSF51735">
    <property type="entry name" value="NAD(P)-binding Rossmann-fold domains"/>
    <property type="match status" value="1"/>
</dbReference>
<keyword evidence="4" id="KW-0256">Endoplasmic reticulum</keyword>
<evidence type="ECO:0000256" key="10">
    <source>
        <dbReference type="ARBA" id="ARBA00046995"/>
    </source>
</evidence>
<evidence type="ECO:0000256" key="3">
    <source>
        <dbReference type="ARBA" id="ARBA00022516"/>
    </source>
</evidence>
<dbReference type="FunFam" id="3.40.50.720:FF:000346">
    <property type="entry name" value="C-3 sterol dehydrogenase/C-4 decarboxylase"/>
    <property type="match status" value="1"/>
</dbReference>
<dbReference type="AlphaFoldDB" id="A0A0A8L5H2"/>
<evidence type="ECO:0000313" key="21">
    <source>
        <dbReference type="EMBL" id="CDO93375.1"/>
    </source>
</evidence>
<dbReference type="CDD" id="cd09813">
    <property type="entry name" value="3b-HSD-NSDHL-like_SDR_e"/>
    <property type="match status" value="1"/>
</dbReference>
<evidence type="ECO:0000256" key="1">
    <source>
        <dbReference type="ARBA" id="ARBA00004406"/>
    </source>
</evidence>
<dbReference type="InterPro" id="IPR036291">
    <property type="entry name" value="NAD(P)-bd_dom_sf"/>
</dbReference>
<dbReference type="PANTHER" id="PTHR43000">
    <property type="entry name" value="DTDP-D-GLUCOSE 4,6-DEHYDRATASE-RELATED"/>
    <property type="match status" value="1"/>
</dbReference>
<keyword evidence="6" id="KW-0560">Oxidoreductase</keyword>
<comment type="subunit">
    <text evidence="10">Heterotetramer of ERG25, ERG26, ERG27 and ERG28. ERG28 acts as a scaffold to tether ERG27 and other 4,4-demethylation-related enzymes, forming a demethylation enzyme complex, in the endoplasmic reticulum.</text>
</comment>
<comment type="pathway">
    <text evidence="12">Steroid biosynthesis; zymosterol biosynthesis; zymosterol from lanosterol: step 4/6.</text>
</comment>
<keyword evidence="8" id="KW-0443">Lipid metabolism</keyword>
<dbReference type="EMBL" id="CCBQ010000022">
    <property type="protein sequence ID" value="CDO93375.1"/>
    <property type="molecule type" value="Genomic_DNA"/>
</dbReference>
<evidence type="ECO:0000256" key="5">
    <source>
        <dbReference type="ARBA" id="ARBA00022955"/>
    </source>
</evidence>
<comment type="caution">
    <text evidence="21">The sequence shown here is derived from an EMBL/GenBank/DDBJ whole genome shotgun (WGS) entry which is preliminary data.</text>
</comment>
<dbReference type="Gene3D" id="3.40.50.720">
    <property type="entry name" value="NAD(P)-binding Rossmann-like Domain"/>
    <property type="match status" value="1"/>
</dbReference>
<dbReference type="EC" id="1.1.1.170" evidence="13"/>
<keyword evidence="9" id="KW-0472">Membrane</keyword>
<evidence type="ECO:0000256" key="16">
    <source>
        <dbReference type="ARBA" id="ARBA00081267"/>
    </source>
</evidence>
<evidence type="ECO:0000256" key="15">
    <source>
        <dbReference type="ARBA" id="ARBA00067985"/>
    </source>
</evidence>
<evidence type="ECO:0000256" key="11">
    <source>
        <dbReference type="ARBA" id="ARBA00052679"/>
    </source>
</evidence>
<evidence type="ECO:0000256" key="8">
    <source>
        <dbReference type="ARBA" id="ARBA00023098"/>
    </source>
</evidence>
<dbReference type="Pfam" id="PF01073">
    <property type="entry name" value="3Beta_HSD"/>
    <property type="match status" value="1"/>
</dbReference>
<evidence type="ECO:0000256" key="17">
    <source>
        <dbReference type="ARBA" id="ARBA00081397"/>
    </source>
</evidence>
<keyword evidence="7" id="KW-0520">NAD</keyword>
<keyword evidence="22" id="KW-1185">Reference proteome</keyword>
<comment type="similarity">
    <text evidence="2">Belongs to the 3-beta-HSD family.</text>
</comment>
<protein>
    <recommendedName>
        <fullName evidence="15">Sterol-4-alpha-carboxylate 3-dehydrogenase ERG26, decarboxylating</fullName>
        <ecNumber evidence="13">1.1.1.170</ecNumber>
    </recommendedName>
    <alternativeName>
        <fullName evidence="18 19">C-3 Sterol dehydrogenase ERG26</fullName>
    </alternativeName>
    <alternativeName>
        <fullName evidence="16 17">C-4 decarboxylase ERG26</fullName>
    </alternativeName>
    <alternativeName>
        <fullName evidence="14">Sterol-4-alpha-carboxylate 3-dehydrogenase erg26, decarboxylating</fullName>
    </alternativeName>
</protein>
<keyword evidence="3" id="KW-0444">Lipid biosynthesis</keyword>
<evidence type="ECO:0000256" key="18">
    <source>
        <dbReference type="ARBA" id="ARBA00081452"/>
    </source>
</evidence>
<dbReference type="InterPro" id="IPR002225">
    <property type="entry name" value="3Beta_OHSteriod_DH/Estase"/>
</dbReference>
<evidence type="ECO:0000256" key="13">
    <source>
        <dbReference type="ARBA" id="ARBA00066634"/>
    </source>
</evidence>
<feature type="domain" description="3-beta hydroxysteroid dehydrogenase/isomerase" evidence="20">
    <location>
        <begin position="11"/>
        <end position="281"/>
    </location>
</feature>
<reference evidence="21 22" key="1">
    <citation type="submission" date="2014-03" db="EMBL/GenBank/DDBJ databases">
        <title>The genome of Kluyveromyces dobzhanskii.</title>
        <authorList>
            <person name="Nystedt B."/>
            <person name="Astrom S."/>
        </authorList>
    </citation>
    <scope>NUCLEOTIDE SEQUENCE [LARGE SCALE GENOMIC DNA]</scope>
    <source>
        <strain evidence="21 22">CBS 2104</strain>
    </source>
</reference>
<name>A0A0A8L5H2_9SACH</name>
<dbReference type="GO" id="GO:0000252">
    <property type="term" value="F:3-beta-hydroxysteroid dehydrogenase [NAD(P)+]/C4-decarboxylase activity"/>
    <property type="evidence" value="ECO:0007669"/>
    <property type="project" value="UniProtKB-EC"/>
</dbReference>
<dbReference type="Proteomes" id="UP000031516">
    <property type="component" value="Unassembled WGS sequence"/>
</dbReference>
<evidence type="ECO:0000256" key="7">
    <source>
        <dbReference type="ARBA" id="ARBA00023027"/>
    </source>
</evidence>
<organism evidence="21 22">
    <name type="scientific">Kluyveromyces dobzhanskii CBS 2104</name>
    <dbReference type="NCBI Taxonomy" id="1427455"/>
    <lineage>
        <taxon>Eukaryota</taxon>
        <taxon>Fungi</taxon>
        <taxon>Dikarya</taxon>
        <taxon>Ascomycota</taxon>
        <taxon>Saccharomycotina</taxon>
        <taxon>Saccharomycetes</taxon>
        <taxon>Saccharomycetales</taxon>
        <taxon>Saccharomycetaceae</taxon>
        <taxon>Kluyveromyces</taxon>
    </lineage>
</organism>
<evidence type="ECO:0000256" key="6">
    <source>
        <dbReference type="ARBA" id="ARBA00023002"/>
    </source>
</evidence>
<comment type="catalytic activity">
    <reaction evidence="11">
        <text>4beta-methylzymosterol-4alpha-carboxylate + NADP(+) = 3-dehydro-4-methylzymosterol + CO2 + NADPH</text>
        <dbReference type="Rhea" id="RHEA:33447"/>
        <dbReference type="ChEBI" id="CHEBI:16526"/>
        <dbReference type="ChEBI" id="CHEBI:50593"/>
        <dbReference type="ChEBI" id="CHEBI:57783"/>
        <dbReference type="ChEBI" id="CHEBI:58349"/>
        <dbReference type="ChEBI" id="CHEBI:64925"/>
        <dbReference type="EC" id="1.1.1.170"/>
    </reaction>
    <physiologicalReaction direction="left-to-right" evidence="11">
        <dbReference type="Rhea" id="RHEA:33448"/>
    </physiologicalReaction>
</comment>
<evidence type="ECO:0000256" key="4">
    <source>
        <dbReference type="ARBA" id="ARBA00022824"/>
    </source>
</evidence>
<evidence type="ECO:0000256" key="14">
    <source>
        <dbReference type="ARBA" id="ARBA00067470"/>
    </source>
</evidence>
<dbReference type="OrthoDB" id="10058185at2759"/>
<evidence type="ECO:0000313" key="22">
    <source>
        <dbReference type="Proteomes" id="UP000031516"/>
    </source>
</evidence>
<evidence type="ECO:0000256" key="9">
    <source>
        <dbReference type="ARBA" id="ARBA00023136"/>
    </source>
</evidence>
<accession>A0A0A8L5H2</accession>
<gene>
    <name evidence="21" type="ORF">KLDO_g1673</name>
</gene>
<dbReference type="GO" id="GO:0006696">
    <property type="term" value="P:ergosterol biosynthetic process"/>
    <property type="evidence" value="ECO:0007669"/>
    <property type="project" value="UniProtKB-ARBA"/>
</dbReference>
<proteinExistence type="inferred from homology"/>
<evidence type="ECO:0000259" key="20">
    <source>
        <dbReference type="Pfam" id="PF01073"/>
    </source>
</evidence>
<evidence type="ECO:0000256" key="19">
    <source>
        <dbReference type="ARBA" id="ARBA00082106"/>
    </source>
</evidence>
<dbReference type="GO" id="GO:0005789">
    <property type="term" value="C:endoplasmic reticulum membrane"/>
    <property type="evidence" value="ECO:0007669"/>
    <property type="project" value="UniProtKB-SubCell"/>
</dbReference>
<comment type="subcellular location">
    <subcellularLocation>
        <location evidence="1">Endoplasmic reticulum membrane</location>
        <topology evidence="1">Peripheral membrane protein</topology>
    </subcellularLocation>
</comment>
<evidence type="ECO:0000256" key="2">
    <source>
        <dbReference type="ARBA" id="ARBA00009219"/>
    </source>
</evidence>
<evidence type="ECO:0000256" key="12">
    <source>
        <dbReference type="ARBA" id="ARBA00060653"/>
    </source>
</evidence>
<keyword evidence="5" id="KW-0752">Steroid biosynthesis</keyword>